<evidence type="ECO:0000313" key="2">
    <source>
        <dbReference type="EMBL" id="OOH72830.1"/>
    </source>
</evidence>
<dbReference type="InterPro" id="IPR014942">
    <property type="entry name" value="AbiEii"/>
</dbReference>
<evidence type="ECO:0008006" key="4">
    <source>
        <dbReference type="Google" id="ProtNLM"/>
    </source>
</evidence>
<comment type="caution">
    <text evidence="2">The sequence shown here is derived from an EMBL/GenBank/DDBJ whole genome shotgun (WGS) entry which is preliminary data.</text>
</comment>
<dbReference type="EMBL" id="MPOJ01000010">
    <property type="protein sequence ID" value="OOH72830.1"/>
    <property type="molecule type" value="Genomic_DNA"/>
</dbReference>
<gene>
    <name evidence="2" type="ORF">BOX24_05430</name>
</gene>
<evidence type="ECO:0000256" key="1">
    <source>
        <dbReference type="SAM" id="MobiDB-lite"/>
    </source>
</evidence>
<sequence>MTSRQQIHIEIMKSIARSLADTPLILKGGTALLFAYGLDRFSEDLDFDSNKHLRLENRIEKATGPLLKIDSVDVLKNTETVQRYRVKYSTKEIPGSLKIEVSCRDSYDSSKAHFHDGIRIYDLPVLIDHKLEAFRDRTVARDLYDLHFLLTQKPRSFSQRQTQILVESTRDIDALERRYAESFKEDLILQNTDVGRLVLSIYDLSRHLHSELHKDSGITKGPEIKEKNQSKKRDGMGF</sequence>
<dbReference type="Gene3D" id="3.10.450.620">
    <property type="entry name" value="JHP933, nucleotidyltransferase-like core domain"/>
    <property type="match status" value="1"/>
</dbReference>
<organism evidence="2 3">
    <name type="scientific">Leptospirillum ferriphilum</name>
    <dbReference type="NCBI Taxonomy" id="178606"/>
    <lineage>
        <taxon>Bacteria</taxon>
        <taxon>Pseudomonadati</taxon>
        <taxon>Nitrospirota</taxon>
        <taxon>Nitrospiria</taxon>
        <taxon>Nitrospirales</taxon>
        <taxon>Nitrospiraceae</taxon>
        <taxon>Leptospirillum</taxon>
    </lineage>
</organism>
<dbReference type="Pfam" id="PF08843">
    <property type="entry name" value="AbiEii"/>
    <property type="match status" value="1"/>
</dbReference>
<dbReference type="Gene3D" id="1.20.58.1790">
    <property type="entry name" value="JHP933, helical tail domain"/>
    <property type="match status" value="1"/>
</dbReference>
<dbReference type="RefSeq" id="WP_077303948.1">
    <property type="nucleotide sequence ID" value="NZ_MPOJ01000010.1"/>
</dbReference>
<feature type="region of interest" description="Disordered" evidence="1">
    <location>
        <begin position="215"/>
        <end position="238"/>
    </location>
</feature>
<proteinExistence type="predicted"/>
<dbReference type="AlphaFoldDB" id="A0A1V3SVY5"/>
<protein>
    <recommendedName>
        <fullName evidence="4">Nucleotidyl transferase AbiEii/AbiGii toxin family protein</fullName>
    </recommendedName>
</protein>
<name>A0A1V3SVY5_9BACT</name>
<reference evidence="2 3" key="1">
    <citation type="submission" date="2016-11" db="EMBL/GenBank/DDBJ databases">
        <title>Comparative genomics of co-occurring bacteria in distinct bioleaching systems unravels niche-specific adaptation.</title>
        <authorList>
            <person name="Zhang X."/>
            <person name="Liu X."/>
            <person name="Yin H."/>
        </authorList>
    </citation>
    <scope>NUCLEOTIDE SEQUENCE [LARGE SCALE GENOMIC DNA]</scope>
    <source>
        <strain evidence="2 3">DX</strain>
    </source>
</reference>
<accession>A0A1V3SVY5</accession>
<evidence type="ECO:0000313" key="3">
    <source>
        <dbReference type="Proteomes" id="UP000188586"/>
    </source>
</evidence>
<dbReference type="Proteomes" id="UP000188586">
    <property type="component" value="Unassembled WGS sequence"/>
</dbReference>